<dbReference type="InterPro" id="IPR029016">
    <property type="entry name" value="GAF-like_dom_sf"/>
</dbReference>
<evidence type="ECO:0000259" key="1">
    <source>
        <dbReference type="PROSITE" id="PS51832"/>
    </source>
</evidence>
<dbReference type="OrthoDB" id="9774747at2"/>
<dbReference type="InterPro" id="IPR003018">
    <property type="entry name" value="GAF"/>
</dbReference>
<dbReference type="InterPro" id="IPR003607">
    <property type="entry name" value="HD/PDEase_dom"/>
</dbReference>
<dbReference type="STRING" id="180197.SAMN02982919_02562"/>
<dbReference type="CDD" id="cd00077">
    <property type="entry name" value="HDc"/>
    <property type="match status" value="2"/>
</dbReference>
<dbReference type="EMBL" id="FOGD01000009">
    <property type="protein sequence ID" value="SER53082.1"/>
    <property type="molecule type" value="Genomic_DNA"/>
</dbReference>
<name>A0A1H9PY23_9BURK</name>
<dbReference type="SMART" id="SM00471">
    <property type="entry name" value="HDc"/>
    <property type="match status" value="1"/>
</dbReference>
<dbReference type="SUPFAM" id="SSF55781">
    <property type="entry name" value="GAF domain-like"/>
    <property type="match status" value="1"/>
</dbReference>
<dbReference type="SUPFAM" id="SSF109604">
    <property type="entry name" value="HD-domain/PDEase-like"/>
    <property type="match status" value="2"/>
</dbReference>
<dbReference type="InterPro" id="IPR037522">
    <property type="entry name" value="HD_GYP_dom"/>
</dbReference>
<dbReference type="Proteomes" id="UP000199766">
    <property type="component" value="Unassembled WGS sequence"/>
</dbReference>
<dbReference type="Pfam" id="PF01590">
    <property type="entry name" value="GAF"/>
    <property type="match status" value="1"/>
</dbReference>
<protein>
    <submittedName>
        <fullName evidence="2">HD-GYP domain, c-di-GMP phosphodiesterase class II (Or its inactivated variant)</fullName>
    </submittedName>
</protein>
<proteinExistence type="predicted"/>
<feature type="domain" description="HD-GYP" evidence="1">
    <location>
        <begin position="298"/>
        <end position="523"/>
    </location>
</feature>
<dbReference type="PANTHER" id="PTHR43155:SF2">
    <property type="entry name" value="CYCLIC DI-GMP PHOSPHODIESTERASE PA4108"/>
    <property type="match status" value="1"/>
</dbReference>
<dbReference type="GO" id="GO:0008081">
    <property type="term" value="F:phosphoric diester hydrolase activity"/>
    <property type="evidence" value="ECO:0007669"/>
    <property type="project" value="UniProtKB-ARBA"/>
</dbReference>
<dbReference type="Gene3D" id="3.30.450.40">
    <property type="match status" value="1"/>
</dbReference>
<dbReference type="InterPro" id="IPR006674">
    <property type="entry name" value="HD_domain"/>
</dbReference>
<dbReference type="PROSITE" id="PS51832">
    <property type="entry name" value="HD_GYP"/>
    <property type="match status" value="1"/>
</dbReference>
<dbReference type="Pfam" id="PF01966">
    <property type="entry name" value="HD"/>
    <property type="match status" value="1"/>
</dbReference>
<dbReference type="AlphaFoldDB" id="A0A1H9PY23"/>
<dbReference type="PANTHER" id="PTHR43155">
    <property type="entry name" value="CYCLIC DI-GMP PHOSPHODIESTERASE PA4108-RELATED"/>
    <property type="match status" value="1"/>
</dbReference>
<dbReference type="Gene3D" id="1.10.3210.10">
    <property type="entry name" value="Hypothetical protein af1432"/>
    <property type="match status" value="2"/>
</dbReference>
<keyword evidence="3" id="KW-1185">Reference proteome</keyword>
<reference evidence="2 3" key="1">
    <citation type="submission" date="2016-10" db="EMBL/GenBank/DDBJ databases">
        <authorList>
            <person name="de Groot N.N."/>
        </authorList>
    </citation>
    <scope>NUCLEOTIDE SEQUENCE [LARGE SCALE GENOMIC DNA]</scope>
    <source>
        <strain evidence="2 3">ATCC 35958</strain>
    </source>
</reference>
<evidence type="ECO:0000313" key="2">
    <source>
        <dbReference type="EMBL" id="SER53082.1"/>
    </source>
</evidence>
<dbReference type="SMART" id="SM00065">
    <property type="entry name" value="GAF"/>
    <property type="match status" value="1"/>
</dbReference>
<gene>
    <name evidence="2" type="ORF">SAMN02982919_02562</name>
</gene>
<accession>A0A1H9PY23</accession>
<sequence length="528" mass="58677">METTDALFRRFEQLNEIGAALSSERDLHRLLEKILLAAKAITHADGGTLYLLSADGRHLQFEIVCTDSLGIALGGTSGQPISGLFHELPLQKADGSPNNHLVAAFAANTGQTVNIPDAYAAEGFDFSGTRAFDQRTGYRSQSFLTVPMKNHEGALIGVLQLLNALDPDSGQVCVFSQADQRLAESLASQAAIVLNNRQLLYQLEALFEGFIQAINVAIDDKSPYTGGHCQRVPELTMMLAQAVNATQEGPLAQVRLSDKDFYELRIAALLHDCGKVTTPVHVVDKATKLQTLHDRIHEVDTRWEVIKRDALVRQWQAIAQGMDAAQAQAQYTAFAAQCDADRDFLRRANIGGERMVEADVQRVRQIGRSYRWQTPSGQEAPLLTGDEMDNLMVRAGTLNTAEREIINHHIVATIKMLQSLPWPQHLQNVPEYAGGHHERMDGTGYPRGLKREQMSWQARIMGIADIFEALTAHDRPYKTGMPLSQALGILQGFKERGHIDPDLYEVFVRQQVYRQYAQVFLAPEQIDC</sequence>
<dbReference type="RefSeq" id="WP_091458255.1">
    <property type="nucleotide sequence ID" value="NZ_FOGD01000009.1"/>
</dbReference>
<evidence type="ECO:0000313" key="3">
    <source>
        <dbReference type="Proteomes" id="UP000199766"/>
    </source>
</evidence>
<dbReference type="Pfam" id="PF13487">
    <property type="entry name" value="HD_5"/>
    <property type="match status" value="1"/>
</dbReference>
<organism evidence="2 3">
    <name type="scientific">Giesbergeria anulus</name>
    <dbReference type="NCBI Taxonomy" id="180197"/>
    <lineage>
        <taxon>Bacteria</taxon>
        <taxon>Pseudomonadati</taxon>
        <taxon>Pseudomonadota</taxon>
        <taxon>Betaproteobacteria</taxon>
        <taxon>Burkholderiales</taxon>
        <taxon>Comamonadaceae</taxon>
        <taxon>Giesbergeria</taxon>
    </lineage>
</organism>